<evidence type="ECO:0000313" key="9">
    <source>
        <dbReference type="EMBL" id="TBW35774.1"/>
    </source>
</evidence>
<dbReference type="Proteomes" id="UP000292781">
    <property type="component" value="Unassembled WGS sequence"/>
</dbReference>
<dbReference type="SMART" id="SM00448">
    <property type="entry name" value="REC"/>
    <property type="match status" value="1"/>
</dbReference>
<feature type="domain" description="Response regulatory" evidence="8">
    <location>
        <begin position="454"/>
        <end position="575"/>
    </location>
</feature>
<dbReference type="RefSeq" id="WP_131310475.1">
    <property type="nucleotide sequence ID" value="NZ_SJFN01000024.1"/>
</dbReference>
<dbReference type="CDD" id="cd17546">
    <property type="entry name" value="REC_hyHK_CKI1_RcsC-like"/>
    <property type="match status" value="1"/>
</dbReference>
<evidence type="ECO:0000313" key="10">
    <source>
        <dbReference type="Proteomes" id="UP000292781"/>
    </source>
</evidence>
<dbReference type="Pfam" id="PF00072">
    <property type="entry name" value="Response_reg"/>
    <property type="match status" value="1"/>
</dbReference>
<dbReference type="InterPro" id="IPR005467">
    <property type="entry name" value="His_kinase_dom"/>
</dbReference>
<keyword evidence="6" id="KW-0812">Transmembrane</keyword>
<keyword evidence="4" id="KW-0902">Two-component regulatory system</keyword>
<keyword evidence="6" id="KW-0472">Membrane</keyword>
<dbReference type="InterPro" id="IPR003661">
    <property type="entry name" value="HisK_dim/P_dom"/>
</dbReference>
<dbReference type="InterPro" id="IPR036097">
    <property type="entry name" value="HisK_dim/P_sf"/>
</dbReference>
<name>A0A4Q9VK61_9HYPH</name>
<dbReference type="PRINTS" id="PR00344">
    <property type="entry name" value="BCTRLSENSOR"/>
</dbReference>
<evidence type="ECO:0000256" key="1">
    <source>
        <dbReference type="ARBA" id="ARBA00000085"/>
    </source>
</evidence>
<protein>
    <recommendedName>
        <fullName evidence="2">histidine kinase</fullName>
        <ecNumber evidence="2">2.7.13.3</ecNumber>
    </recommendedName>
</protein>
<dbReference type="InterPro" id="IPR011006">
    <property type="entry name" value="CheY-like_superfamily"/>
</dbReference>
<dbReference type="PANTHER" id="PTHR45339:SF1">
    <property type="entry name" value="HYBRID SIGNAL TRANSDUCTION HISTIDINE KINASE J"/>
    <property type="match status" value="1"/>
</dbReference>
<dbReference type="GO" id="GO:0000155">
    <property type="term" value="F:phosphorelay sensor kinase activity"/>
    <property type="evidence" value="ECO:0007669"/>
    <property type="project" value="InterPro"/>
</dbReference>
<gene>
    <name evidence="9" type="ORF">EYW49_15370</name>
</gene>
<feature type="transmembrane region" description="Helical" evidence="6">
    <location>
        <begin position="24"/>
        <end position="44"/>
    </location>
</feature>
<organism evidence="9 10">
    <name type="scientific">Siculibacillus lacustris</name>
    <dbReference type="NCBI Taxonomy" id="1549641"/>
    <lineage>
        <taxon>Bacteria</taxon>
        <taxon>Pseudomonadati</taxon>
        <taxon>Pseudomonadota</taxon>
        <taxon>Alphaproteobacteria</taxon>
        <taxon>Hyphomicrobiales</taxon>
        <taxon>Ancalomicrobiaceae</taxon>
        <taxon>Siculibacillus</taxon>
    </lineage>
</organism>
<dbReference type="Pfam" id="PF00512">
    <property type="entry name" value="HisKA"/>
    <property type="match status" value="1"/>
</dbReference>
<dbReference type="SUPFAM" id="SSF47384">
    <property type="entry name" value="Homodimeric domain of signal transducing histidine kinase"/>
    <property type="match status" value="1"/>
</dbReference>
<evidence type="ECO:0000256" key="2">
    <source>
        <dbReference type="ARBA" id="ARBA00012438"/>
    </source>
</evidence>
<feature type="transmembrane region" description="Helical" evidence="6">
    <location>
        <begin position="50"/>
        <end position="68"/>
    </location>
</feature>
<keyword evidence="3 5" id="KW-0597">Phosphoprotein</keyword>
<dbReference type="AlphaFoldDB" id="A0A4Q9VK61"/>
<accession>A0A4Q9VK61</accession>
<dbReference type="EC" id="2.7.13.3" evidence="2"/>
<dbReference type="InterPro" id="IPR001789">
    <property type="entry name" value="Sig_transdc_resp-reg_receiver"/>
</dbReference>
<dbReference type="SUPFAM" id="SSF55874">
    <property type="entry name" value="ATPase domain of HSP90 chaperone/DNA topoisomerase II/histidine kinase"/>
    <property type="match status" value="1"/>
</dbReference>
<feature type="modified residue" description="4-aspartylphosphate" evidence="5">
    <location>
        <position position="508"/>
    </location>
</feature>
<dbReference type="Pfam" id="PF02518">
    <property type="entry name" value="HATPase_c"/>
    <property type="match status" value="1"/>
</dbReference>
<evidence type="ECO:0000259" key="8">
    <source>
        <dbReference type="PROSITE" id="PS50110"/>
    </source>
</evidence>
<evidence type="ECO:0000256" key="6">
    <source>
        <dbReference type="SAM" id="Phobius"/>
    </source>
</evidence>
<feature type="domain" description="Histidine kinase" evidence="7">
    <location>
        <begin position="93"/>
        <end position="309"/>
    </location>
</feature>
<dbReference type="EMBL" id="SJFN01000024">
    <property type="protein sequence ID" value="TBW35774.1"/>
    <property type="molecule type" value="Genomic_DNA"/>
</dbReference>
<sequence>MAAAPEPVPPVDLGRDPARRAHRLRVVGAAGIGLAAAGICVLGIEGEIGRLAAAALIGACAVGLAVALRRPATVAAIPVGQADDPAAARRIAVAAHELRTPLNGILGFTDLLARTGLTPEQQAYVGAMRRSGTALLGLVDDVLDLGRLEAGRDAHPPEAVALDALVEDVVELLAPRAHAKGLELAAFVAPGLPVRVVADPLLLRQVLLNLGGNAVKFTQEGGVAVEVEPAPRGRIAFRIRDTGIGIAPADAERIFAEFERVAEPAGDRGGSGLGLAIARAIVERLGGEIRLDSRLGAGACFAFDLALAAAEPSPPLLRPLAGRRVLILAQGRIEPPLLLRRLHALGAGATLAASPDCLAPDEPFDVVLIDHRPGADAADALVRARAHLAAVPRAVVLIAPADRDNLERLKVAGFDGHLVRPIRVASLVRVLDGATASEAAAAPIAAAPAGRIHDVLLVDDNEINALLGRALLDHLGHRARVAADGPSALAEIAAAEAAGRPFAVVLMDLHMPGMDGFATIRALRARDGGATPFVVAVTADATPAAAARAVACGADATLVKPIDRDRLAALLAAVPRSAAPPAADRSAAG</sequence>
<comment type="caution">
    <text evidence="9">The sequence shown here is derived from an EMBL/GenBank/DDBJ whole genome shotgun (WGS) entry which is preliminary data.</text>
</comment>
<reference evidence="9 10" key="1">
    <citation type="submission" date="2019-02" db="EMBL/GenBank/DDBJ databases">
        <title>Siculibacillus lacustris gen. nov., sp. nov., a new rosette-forming bacterium isolated from a freshwater crater lake (Lake St. Ana, Romania).</title>
        <authorList>
            <person name="Felfoldi T."/>
            <person name="Marton Z."/>
            <person name="Szabo A."/>
            <person name="Mentes A."/>
            <person name="Boka K."/>
            <person name="Marialigeti K."/>
            <person name="Mathe I."/>
            <person name="Koncz M."/>
            <person name="Schumann P."/>
            <person name="Toth E."/>
        </authorList>
    </citation>
    <scope>NUCLEOTIDE SEQUENCE [LARGE SCALE GENOMIC DNA]</scope>
    <source>
        <strain evidence="9 10">SA-279</strain>
    </source>
</reference>
<dbReference type="OrthoDB" id="9801651at2"/>
<dbReference type="PROSITE" id="PS50110">
    <property type="entry name" value="RESPONSE_REGULATORY"/>
    <property type="match status" value="1"/>
</dbReference>
<dbReference type="InterPro" id="IPR036890">
    <property type="entry name" value="HATPase_C_sf"/>
</dbReference>
<keyword evidence="10" id="KW-1185">Reference proteome</keyword>
<dbReference type="Gene3D" id="1.10.287.130">
    <property type="match status" value="1"/>
</dbReference>
<dbReference type="Gene3D" id="3.40.50.2300">
    <property type="match status" value="2"/>
</dbReference>
<dbReference type="SMART" id="SM00387">
    <property type="entry name" value="HATPase_c"/>
    <property type="match status" value="1"/>
</dbReference>
<proteinExistence type="predicted"/>
<dbReference type="InterPro" id="IPR004358">
    <property type="entry name" value="Sig_transdc_His_kin-like_C"/>
</dbReference>
<comment type="catalytic activity">
    <reaction evidence="1">
        <text>ATP + protein L-histidine = ADP + protein N-phospho-L-histidine.</text>
        <dbReference type="EC" id="2.7.13.3"/>
    </reaction>
</comment>
<evidence type="ECO:0000256" key="5">
    <source>
        <dbReference type="PROSITE-ProRule" id="PRU00169"/>
    </source>
</evidence>
<evidence type="ECO:0000256" key="3">
    <source>
        <dbReference type="ARBA" id="ARBA00022553"/>
    </source>
</evidence>
<dbReference type="SUPFAM" id="SSF52172">
    <property type="entry name" value="CheY-like"/>
    <property type="match status" value="2"/>
</dbReference>
<dbReference type="PROSITE" id="PS50109">
    <property type="entry name" value="HIS_KIN"/>
    <property type="match status" value="1"/>
</dbReference>
<dbReference type="InterPro" id="IPR003594">
    <property type="entry name" value="HATPase_dom"/>
</dbReference>
<keyword evidence="6" id="KW-1133">Transmembrane helix</keyword>
<dbReference type="SMART" id="SM00388">
    <property type="entry name" value="HisKA"/>
    <property type="match status" value="1"/>
</dbReference>
<evidence type="ECO:0000256" key="4">
    <source>
        <dbReference type="ARBA" id="ARBA00023012"/>
    </source>
</evidence>
<evidence type="ECO:0000259" key="7">
    <source>
        <dbReference type="PROSITE" id="PS50109"/>
    </source>
</evidence>
<dbReference type="Gene3D" id="3.30.565.10">
    <property type="entry name" value="Histidine kinase-like ATPase, C-terminal domain"/>
    <property type="match status" value="1"/>
</dbReference>
<dbReference type="CDD" id="cd00082">
    <property type="entry name" value="HisKA"/>
    <property type="match status" value="1"/>
</dbReference>
<dbReference type="PANTHER" id="PTHR45339">
    <property type="entry name" value="HYBRID SIGNAL TRANSDUCTION HISTIDINE KINASE J"/>
    <property type="match status" value="1"/>
</dbReference>